<proteinExistence type="predicted"/>
<protein>
    <submittedName>
        <fullName evidence="1">Uncharacterized protein</fullName>
    </submittedName>
</protein>
<sequence>MTHGVNNHMGIAAEVIMIRTKDEDMSIFNDNATMIASGINDILGAEYPGAVSVIPAGTDFNSVHIAHMDGIVARPWNIYAMNMIEYINNDRYTGDYVPPMFTFALDSKSSIVVTHEASGSSSYFTAAI</sequence>
<comment type="caution">
    <text evidence="1">The sequence shown here is derived from an EMBL/GenBank/DDBJ whole genome shotgun (WGS) entry which is preliminary data.</text>
</comment>
<evidence type="ECO:0000313" key="1">
    <source>
        <dbReference type="EMBL" id="KAJ1722418.1"/>
    </source>
</evidence>
<dbReference type="EMBL" id="JANBOI010002358">
    <property type="protein sequence ID" value="KAJ1722418.1"/>
    <property type="molecule type" value="Genomic_DNA"/>
</dbReference>
<accession>A0A9W7Y1B3</accession>
<dbReference type="Proteomes" id="UP001143981">
    <property type="component" value="Unassembled WGS sequence"/>
</dbReference>
<evidence type="ECO:0000313" key="2">
    <source>
        <dbReference type="Proteomes" id="UP001143981"/>
    </source>
</evidence>
<organism evidence="1 2">
    <name type="scientific">Coemansia biformis</name>
    <dbReference type="NCBI Taxonomy" id="1286918"/>
    <lineage>
        <taxon>Eukaryota</taxon>
        <taxon>Fungi</taxon>
        <taxon>Fungi incertae sedis</taxon>
        <taxon>Zoopagomycota</taxon>
        <taxon>Kickxellomycotina</taxon>
        <taxon>Kickxellomycetes</taxon>
        <taxon>Kickxellales</taxon>
        <taxon>Kickxellaceae</taxon>
        <taxon>Coemansia</taxon>
    </lineage>
</organism>
<gene>
    <name evidence="1" type="ORF">LPJ61_005932</name>
</gene>
<keyword evidence="2" id="KW-1185">Reference proteome</keyword>
<reference evidence="1" key="1">
    <citation type="submission" date="2022-07" db="EMBL/GenBank/DDBJ databases">
        <title>Phylogenomic reconstructions and comparative analyses of Kickxellomycotina fungi.</title>
        <authorList>
            <person name="Reynolds N.K."/>
            <person name="Stajich J.E."/>
            <person name="Barry K."/>
            <person name="Grigoriev I.V."/>
            <person name="Crous P."/>
            <person name="Smith M.E."/>
        </authorList>
    </citation>
    <scope>NUCLEOTIDE SEQUENCE</scope>
    <source>
        <strain evidence="1">BCRC 34381</strain>
    </source>
</reference>
<name>A0A9W7Y1B3_9FUNG</name>
<dbReference type="AlphaFoldDB" id="A0A9W7Y1B3"/>